<feature type="domain" description="TnsA endonuclease N-terminal" evidence="2">
    <location>
        <begin position="82"/>
        <end position="183"/>
    </location>
</feature>
<dbReference type="GO" id="GO:0004519">
    <property type="term" value="F:endonuclease activity"/>
    <property type="evidence" value="ECO:0007669"/>
    <property type="project" value="UniProtKB-KW"/>
</dbReference>
<keyword evidence="3" id="KW-0378">Hydrolase</keyword>
<dbReference type="InterPro" id="IPR011335">
    <property type="entry name" value="Restrct_endonuc-II-like"/>
</dbReference>
<dbReference type="EMBL" id="JAZDQQ010000020">
    <property type="protein sequence ID" value="MEE1882652.1"/>
    <property type="molecule type" value="Genomic_DNA"/>
</dbReference>
<reference evidence="3 4" key="1">
    <citation type="submission" date="2024-01" db="EMBL/GenBank/DDBJ databases">
        <title>Unpublished Manusciprt.</title>
        <authorList>
            <person name="Duman M."/>
            <person name="Valdes E.G."/>
            <person name="Ajmi N."/>
            <person name="Altun S."/>
            <person name="Saticioglu I.B."/>
        </authorList>
    </citation>
    <scope>NUCLEOTIDE SEQUENCE [LARGE SCALE GENOMIC DNA]</scope>
    <source>
        <strain evidence="3 4">139P</strain>
    </source>
</reference>
<dbReference type="RefSeq" id="WP_052062234.1">
    <property type="nucleotide sequence ID" value="NZ_CP009365.1"/>
</dbReference>
<dbReference type="InterPro" id="IPR011856">
    <property type="entry name" value="tRNA_endonuc-like_dom_sf"/>
</dbReference>
<evidence type="ECO:0000259" key="2">
    <source>
        <dbReference type="Pfam" id="PF08722"/>
    </source>
</evidence>
<dbReference type="Gene3D" id="3.40.1350.10">
    <property type="match status" value="1"/>
</dbReference>
<evidence type="ECO:0000313" key="4">
    <source>
        <dbReference type="Proteomes" id="UP001329505"/>
    </source>
</evidence>
<dbReference type="SUPFAM" id="SSF52980">
    <property type="entry name" value="Restriction endonuclease-like"/>
    <property type="match status" value="1"/>
</dbReference>
<organism evidence="3 4">
    <name type="scientific">Pseudomonas soli</name>
    <dbReference type="NCBI Taxonomy" id="1306993"/>
    <lineage>
        <taxon>Bacteria</taxon>
        <taxon>Pseudomonadati</taxon>
        <taxon>Pseudomonadota</taxon>
        <taxon>Gammaproteobacteria</taxon>
        <taxon>Pseudomonadales</taxon>
        <taxon>Pseudomonadaceae</taxon>
        <taxon>Pseudomonas</taxon>
    </lineage>
</organism>
<proteinExistence type="predicted"/>
<dbReference type="Pfam" id="PF08722">
    <property type="entry name" value="Tn7_TnsA-like_N"/>
    <property type="match status" value="1"/>
</dbReference>
<accession>A0ABU7GUD3</accession>
<evidence type="ECO:0000256" key="1">
    <source>
        <dbReference type="SAM" id="MobiDB-lite"/>
    </source>
</evidence>
<evidence type="ECO:0000313" key="3">
    <source>
        <dbReference type="EMBL" id="MEE1882652.1"/>
    </source>
</evidence>
<comment type="caution">
    <text evidence="3">The sequence shown here is derived from an EMBL/GenBank/DDBJ whole genome shotgun (WGS) entry which is preliminary data.</text>
</comment>
<protein>
    <submittedName>
        <fullName evidence="3">TnsA endonuclease N-terminal domain-containing protein</fullName>
    </submittedName>
</protein>
<dbReference type="CDD" id="cd22362">
    <property type="entry name" value="TnsA_endonuclease-like"/>
    <property type="match status" value="1"/>
</dbReference>
<sequence>MSKVQAKRPKPVSPRVITQQKIDKRVAAGDGQGVREEYVPWIKVRSFPSRGTSHLVPGVNIQRVHHLLSNAEFHYHVILEHDKSIIDIREQYPLFPQAEIQSIATSLNIRPPVYPGTQVPLVMTTDFLITQLTTDGSERLVARSMKYAKEFHDASPEEKNWILDKLDLERVYWERRNVEWRLVLYERLSQTRIANLLVLRSHAKISPLIANEKNIRKALIAIAAGPTDVMPLKSYLQKLARFLYMEYVGVKSLFFHMLWVGALEMDLSASLISLAEPLSVKVPDVGMADIKVDQHA</sequence>
<keyword evidence="3" id="KW-0255">Endonuclease</keyword>
<keyword evidence="4" id="KW-1185">Reference proteome</keyword>
<feature type="region of interest" description="Disordered" evidence="1">
    <location>
        <begin position="1"/>
        <end position="24"/>
    </location>
</feature>
<feature type="compositionally biased region" description="Basic residues" evidence="1">
    <location>
        <begin position="1"/>
        <end position="10"/>
    </location>
</feature>
<gene>
    <name evidence="3" type="ORF">V0R55_20990</name>
</gene>
<keyword evidence="3" id="KW-0540">Nuclease</keyword>
<dbReference type="InterPro" id="IPR014833">
    <property type="entry name" value="TnsA_N"/>
</dbReference>
<dbReference type="Proteomes" id="UP001329505">
    <property type="component" value="Unassembled WGS sequence"/>
</dbReference>
<name>A0ABU7GUD3_9PSED</name>